<evidence type="ECO:0000313" key="3">
    <source>
        <dbReference type="Proteomes" id="UP000601990"/>
    </source>
</evidence>
<gene>
    <name evidence="2" type="ORF">GO608_20810</name>
</gene>
<dbReference type="Proteomes" id="UP000601990">
    <property type="component" value="Unassembled WGS sequence"/>
</dbReference>
<protein>
    <submittedName>
        <fullName evidence="2">Protein kleE</fullName>
    </submittedName>
</protein>
<name>A0ABX1N932_9RHOO</name>
<feature type="transmembrane region" description="Helical" evidence="1">
    <location>
        <begin position="79"/>
        <end position="102"/>
    </location>
</feature>
<keyword evidence="1" id="KW-0472">Membrane</keyword>
<sequence>MSNIVKFPGDGGPAPALPAPVQAKPKGGLNARGKVILATVWRAVWIVFVLVWPVLKWVISIEVFFQLIRMVYHWNTPGVHAGWTFLLHFGVLTALTYLVAFYKPKGL</sequence>
<accession>A0ABX1N932</accession>
<reference evidence="2" key="1">
    <citation type="submission" date="2019-12" db="EMBL/GenBank/DDBJ databases">
        <title>Comparative genomics gives insights into the taxonomy of the Azoarcus-Aromatoleum group and reveals separate origins of nif in the plant-associated Azoarcus and non-plant-associated Aromatoleum sub-groups.</title>
        <authorList>
            <person name="Lafos M."/>
            <person name="Maluk M."/>
            <person name="Batista M."/>
            <person name="Junghare M."/>
            <person name="Carmona M."/>
            <person name="Faoro H."/>
            <person name="Cruz L.M."/>
            <person name="Battistoni F."/>
            <person name="De Souza E."/>
            <person name="Pedrosa F."/>
            <person name="Chen W.-M."/>
            <person name="Poole P.S."/>
            <person name="Dixon R.A."/>
            <person name="James E.K."/>
        </authorList>
    </citation>
    <scope>NUCLEOTIDE SEQUENCE</scope>
    <source>
        <strain evidence="2">U120</strain>
    </source>
</reference>
<proteinExistence type="predicted"/>
<keyword evidence="1" id="KW-1133">Transmembrane helix</keyword>
<dbReference type="EMBL" id="WTVH01000324">
    <property type="protein sequence ID" value="NMF95720.1"/>
    <property type="molecule type" value="Genomic_DNA"/>
</dbReference>
<evidence type="ECO:0000256" key="1">
    <source>
        <dbReference type="SAM" id="Phobius"/>
    </source>
</evidence>
<keyword evidence="1" id="KW-0812">Transmembrane</keyword>
<keyword evidence="3" id="KW-1185">Reference proteome</keyword>
<dbReference type="Pfam" id="PF17394">
    <property type="entry name" value="KleE"/>
    <property type="match status" value="1"/>
</dbReference>
<evidence type="ECO:0000313" key="2">
    <source>
        <dbReference type="EMBL" id="NMF95720.1"/>
    </source>
</evidence>
<feature type="transmembrane region" description="Helical" evidence="1">
    <location>
        <begin position="35"/>
        <end position="59"/>
    </location>
</feature>
<comment type="caution">
    <text evidence="2">The sequence shown here is derived from an EMBL/GenBank/DDBJ whole genome shotgun (WGS) entry which is preliminary data.</text>
</comment>
<organism evidence="2 3">
    <name type="scientific">Aromatoleum buckelii</name>
    <dbReference type="NCBI Taxonomy" id="200254"/>
    <lineage>
        <taxon>Bacteria</taxon>
        <taxon>Pseudomonadati</taxon>
        <taxon>Pseudomonadota</taxon>
        <taxon>Betaproteobacteria</taxon>
        <taxon>Rhodocyclales</taxon>
        <taxon>Rhodocyclaceae</taxon>
        <taxon>Aromatoleum</taxon>
    </lineage>
</organism>
<dbReference type="InterPro" id="IPR035362">
    <property type="entry name" value="KleE"/>
</dbReference>